<dbReference type="PANTHER" id="PTHR23327:SF42">
    <property type="entry name" value="LON PEPTIDASE N-TERMINAL DOMAIN AND RING FINGER PROTEIN C14F5.10C"/>
    <property type="match status" value="1"/>
</dbReference>
<keyword evidence="1" id="KW-0863">Zinc-finger</keyword>
<evidence type="ECO:0000259" key="4">
    <source>
        <dbReference type="PROSITE" id="PS51787"/>
    </source>
</evidence>
<dbReference type="SUPFAM" id="SSF88697">
    <property type="entry name" value="PUA domain-like"/>
    <property type="match status" value="1"/>
</dbReference>
<dbReference type="Gene3D" id="3.30.40.10">
    <property type="entry name" value="Zinc/RING finger domain, C3HC4 (zinc finger)"/>
    <property type="match status" value="1"/>
</dbReference>
<dbReference type="GO" id="GO:0005737">
    <property type="term" value="C:cytoplasm"/>
    <property type="evidence" value="ECO:0007669"/>
    <property type="project" value="UniProtKB-ARBA"/>
</dbReference>
<dbReference type="SMART" id="SM00464">
    <property type="entry name" value="LON"/>
    <property type="match status" value="1"/>
</dbReference>
<dbReference type="OrthoDB" id="264917at2759"/>
<evidence type="ECO:0000313" key="6">
    <source>
        <dbReference type="Proteomes" id="UP001055712"/>
    </source>
</evidence>
<evidence type="ECO:0000256" key="2">
    <source>
        <dbReference type="SAM" id="MobiDB-lite"/>
    </source>
</evidence>
<dbReference type="GO" id="GO:0008270">
    <property type="term" value="F:zinc ion binding"/>
    <property type="evidence" value="ECO:0007669"/>
    <property type="project" value="UniProtKB-KW"/>
</dbReference>
<dbReference type="PANTHER" id="PTHR23327">
    <property type="entry name" value="RING FINGER PROTEIN 127"/>
    <property type="match status" value="1"/>
</dbReference>
<gene>
    <name evidence="5" type="ORF">D9Q98_002123</name>
</gene>
<dbReference type="InterPro" id="IPR001841">
    <property type="entry name" value="Znf_RING"/>
</dbReference>
<dbReference type="PROSITE" id="PS50089">
    <property type="entry name" value="ZF_RING_2"/>
    <property type="match status" value="1"/>
</dbReference>
<dbReference type="PROSITE" id="PS51787">
    <property type="entry name" value="LON_N"/>
    <property type="match status" value="1"/>
</dbReference>
<dbReference type="Gene3D" id="1.25.40.10">
    <property type="entry name" value="Tetratricopeptide repeat domain"/>
    <property type="match status" value="1"/>
</dbReference>
<feature type="compositionally biased region" description="Polar residues" evidence="2">
    <location>
        <begin position="15"/>
        <end position="24"/>
    </location>
</feature>
<organism evidence="5 6">
    <name type="scientific">Chlorella vulgaris</name>
    <name type="common">Green alga</name>
    <dbReference type="NCBI Taxonomy" id="3077"/>
    <lineage>
        <taxon>Eukaryota</taxon>
        <taxon>Viridiplantae</taxon>
        <taxon>Chlorophyta</taxon>
        <taxon>core chlorophytes</taxon>
        <taxon>Trebouxiophyceae</taxon>
        <taxon>Chlorellales</taxon>
        <taxon>Chlorellaceae</taxon>
        <taxon>Chlorella clade</taxon>
        <taxon>Chlorella</taxon>
    </lineage>
</organism>
<accession>A0A9D4Z0D7</accession>
<dbReference type="EMBL" id="SIDB01000002">
    <property type="protein sequence ID" value="KAI3436065.1"/>
    <property type="molecule type" value="Genomic_DNA"/>
</dbReference>
<reference evidence="5" key="2">
    <citation type="submission" date="2020-11" db="EMBL/GenBank/DDBJ databases">
        <authorList>
            <person name="Cecchin M."/>
            <person name="Marcolungo L."/>
            <person name="Rossato M."/>
            <person name="Girolomoni L."/>
            <person name="Cosentino E."/>
            <person name="Cuine S."/>
            <person name="Li-Beisson Y."/>
            <person name="Delledonne M."/>
            <person name="Ballottari M."/>
        </authorList>
    </citation>
    <scope>NUCLEOTIDE SEQUENCE</scope>
    <source>
        <strain evidence="5">211/11P</strain>
        <tissue evidence="5">Whole cell</tissue>
    </source>
</reference>
<evidence type="ECO:0008006" key="7">
    <source>
        <dbReference type="Google" id="ProtNLM"/>
    </source>
</evidence>
<dbReference type="AlphaFoldDB" id="A0A9D4Z0D7"/>
<dbReference type="SUPFAM" id="SSF48452">
    <property type="entry name" value="TPR-like"/>
    <property type="match status" value="1"/>
</dbReference>
<feature type="domain" description="RING-type" evidence="3">
    <location>
        <begin position="213"/>
        <end position="251"/>
    </location>
</feature>
<dbReference type="InterPro" id="IPR046336">
    <property type="entry name" value="Lon_prtase_N_sf"/>
</dbReference>
<name>A0A9D4Z0D7_CHLVU</name>
<dbReference type="InterPro" id="IPR015947">
    <property type="entry name" value="PUA-like_sf"/>
</dbReference>
<dbReference type="SUPFAM" id="SSF57850">
    <property type="entry name" value="RING/U-box"/>
    <property type="match status" value="1"/>
</dbReference>
<sequence>MSSEAGALTEPPAPQLQQEVTESQPAPLDLGSINDDSEAYMQTGQFDKAVNALSELLRRSDVEGCAAASPACHCSLLLARSAAYARLSEQLRSIPAAQSEHSAICAPDPCQLAALATQDAEAALRLQPGCPVALLHKGNGLCLQEQYREAEAAYRAGLLAQPTHAQLLQRLRELQESGQICRAASDVSDVSATRGTVRKAPRLDEEQDDDMDCSICSRLLYEPVTTPCGHTFCRSCFARSMDHSSRCPLCRTVLHVGSQLPVTRTLATLLEKCHPEEYKARREEEQLAAPSETAACPLPLFVMSLLLPGQTVALNIFEPRYRLLCRRAMSGNRRLGMAALDHNHELCEVACEAEITECHPQVDGRFYIEVVGRRRFKPTEVWEQDGYRVARPEYVTDEVPAADTEEAEALQAVAAEVEGLADAWLQRLRTLSRGHRGIADLVLRAGAKPASHDVEALSFWVARLVCPLLDRGEPGLVRKLMLMRCTQERLQTVKEVLQQLSRCQPSQCSIM</sequence>
<reference evidence="5" key="1">
    <citation type="journal article" date="2019" name="Plant J.">
        <title>Chlorella vulgaris genome assembly and annotation reveals the molecular basis for metabolic acclimation to high light conditions.</title>
        <authorList>
            <person name="Cecchin M."/>
            <person name="Marcolungo L."/>
            <person name="Rossato M."/>
            <person name="Girolomoni L."/>
            <person name="Cosentino E."/>
            <person name="Cuine S."/>
            <person name="Li-Beisson Y."/>
            <person name="Delledonne M."/>
            <person name="Ballottari M."/>
        </authorList>
    </citation>
    <scope>NUCLEOTIDE SEQUENCE</scope>
    <source>
        <strain evidence="5">211/11P</strain>
    </source>
</reference>
<feature type="region of interest" description="Disordered" evidence="2">
    <location>
        <begin position="1"/>
        <end position="35"/>
    </location>
</feature>
<evidence type="ECO:0000259" key="3">
    <source>
        <dbReference type="PROSITE" id="PS50089"/>
    </source>
</evidence>
<evidence type="ECO:0000313" key="5">
    <source>
        <dbReference type="EMBL" id="KAI3436065.1"/>
    </source>
</evidence>
<evidence type="ECO:0000256" key="1">
    <source>
        <dbReference type="PROSITE-ProRule" id="PRU00175"/>
    </source>
</evidence>
<dbReference type="SMART" id="SM00184">
    <property type="entry name" value="RING"/>
    <property type="match status" value="1"/>
</dbReference>
<dbReference type="InterPro" id="IPR003111">
    <property type="entry name" value="Lon_prtase_N"/>
</dbReference>
<keyword evidence="1" id="KW-0862">Zinc</keyword>
<keyword evidence="6" id="KW-1185">Reference proteome</keyword>
<dbReference type="InterPro" id="IPR013083">
    <property type="entry name" value="Znf_RING/FYVE/PHD"/>
</dbReference>
<comment type="caution">
    <text evidence="5">The sequence shown here is derived from an EMBL/GenBank/DDBJ whole genome shotgun (WGS) entry which is preliminary data.</text>
</comment>
<dbReference type="GO" id="GO:0061630">
    <property type="term" value="F:ubiquitin protein ligase activity"/>
    <property type="evidence" value="ECO:0007669"/>
    <property type="project" value="TreeGrafter"/>
</dbReference>
<dbReference type="Pfam" id="PF02190">
    <property type="entry name" value="LON_substr_bdg"/>
    <property type="match status" value="1"/>
</dbReference>
<dbReference type="InterPro" id="IPR011990">
    <property type="entry name" value="TPR-like_helical_dom_sf"/>
</dbReference>
<dbReference type="Gene3D" id="2.30.130.40">
    <property type="entry name" value="LON domain-like"/>
    <property type="match status" value="1"/>
</dbReference>
<dbReference type="CDD" id="cd16514">
    <property type="entry name" value="RING-HC_LONFs_rpt2"/>
    <property type="match status" value="1"/>
</dbReference>
<keyword evidence="1" id="KW-0479">Metal-binding</keyword>
<protein>
    <recommendedName>
        <fullName evidence="7">LON peptidase N-terminal domain and RING finger protein 1</fullName>
    </recommendedName>
</protein>
<dbReference type="Pfam" id="PF13923">
    <property type="entry name" value="zf-C3HC4_2"/>
    <property type="match status" value="1"/>
</dbReference>
<dbReference type="Proteomes" id="UP001055712">
    <property type="component" value="Unassembled WGS sequence"/>
</dbReference>
<proteinExistence type="predicted"/>
<feature type="domain" description="Lon N-terminal" evidence="4">
    <location>
        <begin position="293"/>
        <end position="501"/>
    </location>
</feature>